<dbReference type="EMBL" id="CDHN01000002">
    <property type="protein sequence ID" value="CEJ84430.1"/>
    <property type="molecule type" value="Genomic_DNA"/>
</dbReference>
<accession>A0A0A1SSL1</accession>
<evidence type="ECO:0000256" key="1">
    <source>
        <dbReference type="SAM" id="MobiDB-lite"/>
    </source>
</evidence>
<protein>
    <submittedName>
        <fullName evidence="2">Uncharacterized protein</fullName>
    </submittedName>
</protein>
<keyword evidence="3" id="KW-1185">Reference proteome</keyword>
<proteinExistence type="predicted"/>
<evidence type="ECO:0000313" key="3">
    <source>
        <dbReference type="Proteomes" id="UP000039046"/>
    </source>
</evidence>
<dbReference type="OrthoDB" id="3026777at2759"/>
<evidence type="ECO:0000313" key="2">
    <source>
        <dbReference type="EMBL" id="CEJ84430.1"/>
    </source>
</evidence>
<dbReference type="HOGENOM" id="CLU_1152434_0_0_1"/>
<feature type="compositionally biased region" description="Low complexity" evidence="1">
    <location>
        <begin position="201"/>
        <end position="218"/>
    </location>
</feature>
<organism evidence="2 3">
    <name type="scientific">[Torrubiella] hemipterigena</name>
    <dbReference type="NCBI Taxonomy" id="1531966"/>
    <lineage>
        <taxon>Eukaryota</taxon>
        <taxon>Fungi</taxon>
        <taxon>Dikarya</taxon>
        <taxon>Ascomycota</taxon>
        <taxon>Pezizomycotina</taxon>
        <taxon>Sordariomycetes</taxon>
        <taxon>Hypocreomycetidae</taxon>
        <taxon>Hypocreales</taxon>
        <taxon>Clavicipitaceae</taxon>
        <taxon>Clavicipitaceae incertae sedis</taxon>
        <taxon>'Torrubiella' clade</taxon>
    </lineage>
</organism>
<gene>
    <name evidence="2" type="ORF">VHEMI03473</name>
</gene>
<dbReference type="AlphaFoldDB" id="A0A0A1SSL1"/>
<sequence length="241" mass="24946">MAAPTGPAINHPSNDYRLAFLYDQNAPQSLVGSVISAATKEFEEREATLLVTCASPCPTSVNFPQQTITHRSGSIWEGQYAVSGTTTSWGCDLGSGAYVTQGKTIENGRNCTHVTVGPSGNTLATATETLAECDVDARSKMLFVTAGLDEWRKVESTPKKSPEEQLSAYSSALKSKGCTATTTPVASPAGATTLPKGESGSQPTTQATASPSSSRSAAQQTKLGPLLLVSAVVLGVFNGAL</sequence>
<dbReference type="Proteomes" id="UP000039046">
    <property type="component" value="Unassembled WGS sequence"/>
</dbReference>
<name>A0A0A1SSL1_9HYPO</name>
<reference evidence="2 3" key="1">
    <citation type="journal article" date="2015" name="Genome Announc.">
        <title>Draft Genome Sequence and Gene Annotation of the Entomopathogenic Fungus Verticillium hemipterigenum.</title>
        <authorList>
            <person name="Horn F."/>
            <person name="Habel A."/>
            <person name="Scharf D.H."/>
            <person name="Dworschak J."/>
            <person name="Brakhage A.A."/>
            <person name="Guthke R."/>
            <person name="Hertweck C."/>
            <person name="Linde J."/>
        </authorList>
    </citation>
    <scope>NUCLEOTIDE SEQUENCE [LARGE SCALE GENOMIC DNA]</scope>
</reference>
<feature type="region of interest" description="Disordered" evidence="1">
    <location>
        <begin position="179"/>
        <end position="218"/>
    </location>
</feature>